<dbReference type="RefSeq" id="WP_022744091.1">
    <property type="nucleotide sequence ID" value="NC_022571.1"/>
</dbReference>
<dbReference type="KEGG" id="csb:CLSA_c07910"/>
<organism evidence="1 2">
    <name type="scientific">Clostridium saccharobutylicum DSM 13864</name>
    <dbReference type="NCBI Taxonomy" id="1345695"/>
    <lineage>
        <taxon>Bacteria</taxon>
        <taxon>Bacillati</taxon>
        <taxon>Bacillota</taxon>
        <taxon>Clostridia</taxon>
        <taxon>Eubacteriales</taxon>
        <taxon>Clostridiaceae</taxon>
        <taxon>Clostridium</taxon>
    </lineage>
</organism>
<sequence length="185" mass="22184">MESIIIEDNLMGKLQYKKENWNKIDPIKYYLNNEEKSIIIEIDIQNGEATEYELGIGGWEADDFDDDELDRHEEYKKQVKFMYKKYIELFSETIKLVRDIIIEDYNTFIQETSKEEVIRIIGEENYKCIANNKDKVFDLITLQKATIFNKRIRIIGECKWYINNEFGINLWKDDSYNIGNLDTIY</sequence>
<protein>
    <recommendedName>
        <fullName evidence="3">DUF2262 domain-containing protein</fullName>
    </recommendedName>
</protein>
<proteinExistence type="predicted"/>
<dbReference type="EMBL" id="CP006721">
    <property type="protein sequence ID" value="AGX41804.1"/>
    <property type="molecule type" value="Genomic_DNA"/>
</dbReference>
<gene>
    <name evidence="1" type="ORF">CLSA_c07910</name>
</gene>
<dbReference type="GeneID" id="55473331"/>
<dbReference type="Proteomes" id="UP000017118">
    <property type="component" value="Chromosome"/>
</dbReference>
<name>U5MLW8_CLOSA</name>
<dbReference type="AlphaFoldDB" id="U5MLW8"/>
<accession>U5MLW8</accession>
<evidence type="ECO:0000313" key="1">
    <source>
        <dbReference type="EMBL" id="AGX41804.1"/>
    </source>
</evidence>
<evidence type="ECO:0000313" key="2">
    <source>
        <dbReference type="Proteomes" id="UP000017118"/>
    </source>
</evidence>
<keyword evidence="2" id="KW-1185">Reference proteome</keyword>
<dbReference type="PATRIC" id="fig|1345695.10.peg.924"/>
<reference evidence="1 2" key="1">
    <citation type="journal article" date="2013" name="Genome Announc.">
        <title>Complete Genome Sequence of the Solvent Producer Clostridium saccharobutylicum NCP262 (DSM 13864).</title>
        <authorList>
            <person name="Poehlein A."/>
            <person name="Hartwich K."/>
            <person name="Krabben P."/>
            <person name="Ehrenreich A."/>
            <person name="Liebl W."/>
            <person name="Durre P."/>
            <person name="Gottschalk G."/>
            <person name="Daniel R."/>
        </authorList>
    </citation>
    <scope>NUCLEOTIDE SEQUENCE [LARGE SCALE GENOMIC DNA]</scope>
    <source>
        <strain evidence="1">DSM 13864</strain>
    </source>
</reference>
<dbReference type="HOGENOM" id="CLU_1458918_0_0_9"/>
<evidence type="ECO:0008006" key="3">
    <source>
        <dbReference type="Google" id="ProtNLM"/>
    </source>
</evidence>